<evidence type="ECO:0000313" key="3">
    <source>
        <dbReference type="EMBL" id="GII47464.1"/>
    </source>
</evidence>
<dbReference type="InterPro" id="IPR004013">
    <property type="entry name" value="PHP_dom"/>
</dbReference>
<evidence type="ECO:0000259" key="2">
    <source>
        <dbReference type="SMART" id="SM00481"/>
    </source>
</evidence>
<keyword evidence="4" id="KW-1185">Reference proteome</keyword>
<dbReference type="InterPro" id="IPR052018">
    <property type="entry name" value="PHP_domain"/>
</dbReference>
<dbReference type="AlphaFoldDB" id="A0A8J3XNG7"/>
<proteinExistence type="predicted"/>
<sequence length="242" mass="25648">MIAPPDPSRPVPPGRVRVDCHVHTVESGDAVTTLDQLAERVAVHRIDVVCITDHNHLAGTPEGLSRAIGARAVLGEEIRTRSGELIGLFLTERVPYVLPAREVVELIRAQGGIVCAPHPYDPLRAGVGADLDAMCDAGLIDAVEVFNAKIADPEHNRAAVRTARAYGLPGTVGSDAHDPQGVGAAYLELPDFDGPKSFLDALHEAEHRGEYRPHAPRYTPGPPAASRPGRDLGSRGRSSGSA</sequence>
<dbReference type="CDD" id="cd07432">
    <property type="entry name" value="PHP_HisPPase"/>
    <property type="match status" value="1"/>
</dbReference>
<feature type="region of interest" description="Disordered" evidence="1">
    <location>
        <begin position="206"/>
        <end position="242"/>
    </location>
</feature>
<dbReference type="PANTHER" id="PTHR42924">
    <property type="entry name" value="EXONUCLEASE"/>
    <property type="match status" value="1"/>
</dbReference>
<evidence type="ECO:0000313" key="4">
    <source>
        <dbReference type="Proteomes" id="UP000644610"/>
    </source>
</evidence>
<protein>
    <recommendedName>
        <fullName evidence="2">Polymerase/histidinol phosphatase N-terminal domain-containing protein</fullName>
    </recommendedName>
</protein>
<dbReference type="Gene3D" id="3.20.20.140">
    <property type="entry name" value="Metal-dependent hydrolases"/>
    <property type="match status" value="1"/>
</dbReference>
<dbReference type="EMBL" id="BOOQ01000024">
    <property type="protein sequence ID" value="GII47464.1"/>
    <property type="molecule type" value="Genomic_DNA"/>
</dbReference>
<reference evidence="3" key="1">
    <citation type="submission" date="2021-01" db="EMBL/GenBank/DDBJ databases">
        <title>Whole genome shotgun sequence of Planotetraspora silvatica NBRC 100141.</title>
        <authorList>
            <person name="Komaki H."/>
            <person name="Tamura T."/>
        </authorList>
    </citation>
    <scope>NUCLEOTIDE SEQUENCE</scope>
    <source>
        <strain evidence="3">NBRC 100141</strain>
    </source>
</reference>
<dbReference type="Proteomes" id="UP000644610">
    <property type="component" value="Unassembled WGS sequence"/>
</dbReference>
<dbReference type="SUPFAM" id="SSF89550">
    <property type="entry name" value="PHP domain-like"/>
    <property type="match status" value="1"/>
</dbReference>
<dbReference type="InterPro" id="IPR003141">
    <property type="entry name" value="Pol/His_phosphatase_N"/>
</dbReference>
<accession>A0A8J3XNG7</accession>
<dbReference type="Pfam" id="PF13263">
    <property type="entry name" value="PHP_C"/>
    <property type="match status" value="1"/>
</dbReference>
<dbReference type="GO" id="GO:0004534">
    <property type="term" value="F:5'-3' RNA exonuclease activity"/>
    <property type="evidence" value="ECO:0007669"/>
    <property type="project" value="TreeGrafter"/>
</dbReference>
<feature type="domain" description="Polymerase/histidinol phosphatase N-terminal" evidence="2">
    <location>
        <begin position="18"/>
        <end position="82"/>
    </location>
</feature>
<dbReference type="InterPro" id="IPR016195">
    <property type="entry name" value="Pol/histidinol_Pase-like"/>
</dbReference>
<gene>
    <name evidence="3" type="ORF">Psi02_38880</name>
</gene>
<comment type="caution">
    <text evidence="3">The sequence shown here is derived from an EMBL/GenBank/DDBJ whole genome shotgun (WGS) entry which is preliminary data.</text>
</comment>
<name>A0A8J3XNG7_9ACTN</name>
<dbReference type="PANTHER" id="PTHR42924:SF3">
    <property type="entry name" value="POLYMERASE_HISTIDINOL PHOSPHATASE N-TERMINAL DOMAIN-CONTAINING PROTEIN"/>
    <property type="match status" value="1"/>
</dbReference>
<evidence type="ECO:0000256" key="1">
    <source>
        <dbReference type="SAM" id="MobiDB-lite"/>
    </source>
</evidence>
<dbReference type="Pfam" id="PF02811">
    <property type="entry name" value="PHP"/>
    <property type="match status" value="1"/>
</dbReference>
<dbReference type="SMART" id="SM00481">
    <property type="entry name" value="POLIIIAc"/>
    <property type="match status" value="1"/>
</dbReference>
<organism evidence="3 4">
    <name type="scientific">Planotetraspora silvatica</name>
    <dbReference type="NCBI Taxonomy" id="234614"/>
    <lineage>
        <taxon>Bacteria</taxon>
        <taxon>Bacillati</taxon>
        <taxon>Actinomycetota</taxon>
        <taxon>Actinomycetes</taxon>
        <taxon>Streptosporangiales</taxon>
        <taxon>Streptosporangiaceae</taxon>
        <taxon>Planotetraspora</taxon>
    </lineage>
</organism>
<dbReference type="GO" id="GO:0035312">
    <property type="term" value="F:5'-3' DNA exonuclease activity"/>
    <property type="evidence" value="ECO:0007669"/>
    <property type="project" value="TreeGrafter"/>
</dbReference>